<proteinExistence type="predicted"/>
<evidence type="ECO:0000313" key="3">
    <source>
        <dbReference type="EMBL" id="KAF1971612.1"/>
    </source>
</evidence>
<keyword evidence="4" id="KW-1185">Reference proteome</keyword>
<gene>
    <name evidence="3" type="ORF">BU23DRAFT_590533</name>
</gene>
<keyword evidence="2" id="KW-0812">Transmembrane</keyword>
<dbReference type="OrthoDB" id="4148767at2759"/>
<feature type="compositionally biased region" description="Gly residues" evidence="1">
    <location>
        <begin position="105"/>
        <end position="114"/>
    </location>
</feature>
<keyword evidence="2" id="KW-1133">Transmembrane helix</keyword>
<feature type="transmembrane region" description="Helical" evidence="2">
    <location>
        <begin position="12"/>
        <end position="37"/>
    </location>
</feature>
<evidence type="ECO:0000313" key="4">
    <source>
        <dbReference type="Proteomes" id="UP000800036"/>
    </source>
</evidence>
<protein>
    <submittedName>
        <fullName evidence="3">Uncharacterized protein</fullName>
    </submittedName>
</protein>
<name>A0A6A5V6F4_9PLEO</name>
<organism evidence="3 4">
    <name type="scientific">Bimuria novae-zelandiae CBS 107.79</name>
    <dbReference type="NCBI Taxonomy" id="1447943"/>
    <lineage>
        <taxon>Eukaryota</taxon>
        <taxon>Fungi</taxon>
        <taxon>Dikarya</taxon>
        <taxon>Ascomycota</taxon>
        <taxon>Pezizomycotina</taxon>
        <taxon>Dothideomycetes</taxon>
        <taxon>Pleosporomycetidae</taxon>
        <taxon>Pleosporales</taxon>
        <taxon>Massarineae</taxon>
        <taxon>Didymosphaeriaceae</taxon>
        <taxon>Bimuria</taxon>
    </lineage>
</organism>
<accession>A0A6A5V6F4</accession>
<feature type="region of interest" description="Disordered" evidence="1">
    <location>
        <begin position="71"/>
        <end position="125"/>
    </location>
</feature>
<dbReference type="AlphaFoldDB" id="A0A6A5V6F4"/>
<evidence type="ECO:0000256" key="1">
    <source>
        <dbReference type="SAM" id="MobiDB-lite"/>
    </source>
</evidence>
<dbReference type="Proteomes" id="UP000800036">
    <property type="component" value="Unassembled WGS sequence"/>
</dbReference>
<sequence>MGITVSHATTAPLFLVSTIIGLVSFAFTVGTFLKVFWQSILTLKSAPREICDYLSNLKQALLEERRHLRKVKKRMKRGRGDDPGDWGGGGGRSRSRRGERRRSVGGNGHGGGGKSPRSNFGRDEQAFRSQGESELLRVMRIAIRDMIWSFRQLNLDSAHWSTNTPAGEKSLNYLERWLWLHRKDDVITMSEGLARIEVRRTAHEVGAVAMMFESIRQMEGRLNRVVGVRRVD</sequence>
<evidence type="ECO:0000256" key="2">
    <source>
        <dbReference type="SAM" id="Phobius"/>
    </source>
</evidence>
<reference evidence="3" key="1">
    <citation type="journal article" date="2020" name="Stud. Mycol.">
        <title>101 Dothideomycetes genomes: a test case for predicting lifestyles and emergence of pathogens.</title>
        <authorList>
            <person name="Haridas S."/>
            <person name="Albert R."/>
            <person name="Binder M."/>
            <person name="Bloem J."/>
            <person name="Labutti K."/>
            <person name="Salamov A."/>
            <person name="Andreopoulos B."/>
            <person name="Baker S."/>
            <person name="Barry K."/>
            <person name="Bills G."/>
            <person name="Bluhm B."/>
            <person name="Cannon C."/>
            <person name="Castanera R."/>
            <person name="Culley D."/>
            <person name="Daum C."/>
            <person name="Ezra D."/>
            <person name="Gonzalez J."/>
            <person name="Henrissat B."/>
            <person name="Kuo A."/>
            <person name="Liang C."/>
            <person name="Lipzen A."/>
            <person name="Lutzoni F."/>
            <person name="Magnuson J."/>
            <person name="Mondo S."/>
            <person name="Nolan M."/>
            <person name="Ohm R."/>
            <person name="Pangilinan J."/>
            <person name="Park H.-J."/>
            <person name="Ramirez L."/>
            <person name="Alfaro M."/>
            <person name="Sun H."/>
            <person name="Tritt A."/>
            <person name="Yoshinaga Y."/>
            <person name="Zwiers L.-H."/>
            <person name="Turgeon B."/>
            <person name="Goodwin S."/>
            <person name="Spatafora J."/>
            <person name="Crous P."/>
            <person name="Grigoriev I."/>
        </authorList>
    </citation>
    <scope>NUCLEOTIDE SEQUENCE</scope>
    <source>
        <strain evidence="3">CBS 107.79</strain>
    </source>
</reference>
<keyword evidence="2" id="KW-0472">Membrane</keyword>
<dbReference type="EMBL" id="ML976692">
    <property type="protein sequence ID" value="KAF1971612.1"/>
    <property type="molecule type" value="Genomic_DNA"/>
</dbReference>